<dbReference type="AlphaFoldDB" id="A0A9P5YYX5"/>
<keyword evidence="1" id="KW-0175">Coiled coil</keyword>
<feature type="coiled-coil region" evidence="1">
    <location>
        <begin position="107"/>
        <end position="134"/>
    </location>
</feature>
<name>A0A9P5YYX5_9AGAR</name>
<evidence type="ECO:0008006" key="4">
    <source>
        <dbReference type="Google" id="ProtNLM"/>
    </source>
</evidence>
<dbReference type="CDD" id="cd00303">
    <property type="entry name" value="retropepsin_like"/>
    <property type="match status" value="1"/>
</dbReference>
<accession>A0A9P5YYX5</accession>
<dbReference type="Pfam" id="PF08284">
    <property type="entry name" value="RVP_2"/>
    <property type="match status" value="1"/>
</dbReference>
<keyword evidence="3" id="KW-1185">Reference proteome</keyword>
<dbReference type="EMBL" id="MU155289">
    <property type="protein sequence ID" value="KAF9476570.1"/>
    <property type="molecule type" value="Genomic_DNA"/>
</dbReference>
<gene>
    <name evidence="2" type="ORF">BDN70DRAFT_907599</name>
</gene>
<proteinExistence type="predicted"/>
<dbReference type="InterPro" id="IPR021109">
    <property type="entry name" value="Peptidase_aspartic_dom_sf"/>
</dbReference>
<dbReference type="OrthoDB" id="1750432at2759"/>
<evidence type="ECO:0000313" key="3">
    <source>
        <dbReference type="Proteomes" id="UP000807469"/>
    </source>
</evidence>
<sequence length="202" mass="22975">MSGRKVPRPIPCRALLDSGSQSDFISTTLVDQLKLKINELEKPLTLQLAVAGSRVIEYQTIKEERMLDVANLESYDVVLGLPFLVQHKLLVTIRSADTIPFEGDQAVLVASRTAEITNNRIDELREELTKYALDICKEAVETPLPPLRVINHVIPLIDDHKAMKPLWRAKRDDYIRTGRWEFQSAMLCKLEIVILEQLTSRS</sequence>
<protein>
    <recommendedName>
        <fullName evidence="4">Peptidase aspartic putative domain-containing protein</fullName>
    </recommendedName>
</protein>
<organism evidence="2 3">
    <name type="scientific">Pholiota conissans</name>
    <dbReference type="NCBI Taxonomy" id="109636"/>
    <lineage>
        <taxon>Eukaryota</taxon>
        <taxon>Fungi</taxon>
        <taxon>Dikarya</taxon>
        <taxon>Basidiomycota</taxon>
        <taxon>Agaricomycotina</taxon>
        <taxon>Agaricomycetes</taxon>
        <taxon>Agaricomycetidae</taxon>
        <taxon>Agaricales</taxon>
        <taxon>Agaricineae</taxon>
        <taxon>Strophariaceae</taxon>
        <taxon>Pholiota</taxon>
    </lineage>
</organism>
<dbReference type="Gene3D" id="2.40.70.10">
    <property type="entry name" value="Acid Proteases"/>
    <property type="match status" value="1"/>
</dbReference>
<comment type="caution">
    <text evidence="2">The sequence shown here is derived from an EMBL/GenBank/DDBJ whole genome shotgun (WGS) entry which is preliminary data.</text>
</comment>
<evidence type="ECO:0000256" key="1">
    <source>
        <dbReference type="SAM" id="Coils"/>
    </source>
</evidence>
<reference evidence="2" key="1">
    <citation type="submission" date="2020-11" db="EMBL/GenBank/DDBJ databases">
        <authorList>
            <consortium name="DOE Joint Genome Institute"/>
            <person name="Ahrendt S."/>
            <person name="Riley R."/>
            <person name="Andreopoulos W."/>
            <person name="Labutti K."/>
            <person name="Pangilinan J."/>
            <person name="Ruiz-Duenas F.J."/>
            <person name="Barrasa J.M."/>
            <person name="Sanchez-Garcia M."/>
            <person name="Camarero S."/>
            <person name="Miyauchi S."/>
            <person name="Serrano A."/>
            <person name="Linde D."/>
            <person name="Babiker R."/>
            <person name="Drula E."/>
            <person name="Ayuso-Fernandez I."/>
            <person name="Pacheco R."/>
            <person name="Padilla G."/>
            <person name="Ferreira P."/>
            <person name="Barriuso J."/>
            <person name="Kellner H."/>
            <person name="Castanera R."/>
            <person name="Alfaro M."/>
            <person name="Ramirez L."/>
            <person name="Pisabarro A.G."/>
            <person name="Kuo A."/>
            <person name="Tritt A."/>
            <person name="Lipzen A."/>
            <person name="He G."/>
            <person name="Yan M."/>
            <person name="Ng V."/>
            <person name="Cullen D."/>
            <person name="Martin F."/>
            <person name="Rosso M.-N."/>
            <person name="Henrissat B."/>
            <person name="Hibbett D."/>
            <person name="Martinez A.T."/>
            <person name="Grigoriev I.V."/>
        </authorList>
    </citation>
    <scope>NUCLEOTIDE SEQUENCE</scope>
    <source>
        <strain evidence="2">CIRM-BRFM 674</strain>
    </source>
</reference>
<evidence type="ECO:0000313" key="2">
    <source>
        <dbReference type="EMBL" id="KAF9476570.1"/>
    </source>
</evidence>
<dbReference type="Proteomes" id="UP000807469">
    <property type="component" value="Unassembled WGS sequence"/>
</dbReference>